<evidence type="ECO:0000313" key="2">
    <source>
        <dbReference type="Proteomes" id="UP000192911"/>
    </source>
</evidence>
<dbReference type="STRING" id="28094.SAMN06295900_112169"/>
<keyword evidence="2" id="KW-1185">Reference proteome</keyword>
<dbReference type="AlphaFoldDB" id="A0A1X7FZE6"/>
<dbReference type="EMBL" id="FXAH01000012">
    <property type="protein sequence ID" value="SMF60791.1"/>
    <property type="molecule type" value="Genomic_DNA"/>
</dbReference>
<dbReference type="Pfam" id="PF11387">
    <property type="entry name" value="DUF2795"/>
    <property type="match status" value="1"/>
</dbReference>
<dbReference type="Proteomes" id="UP000192911">
    <property type="component" value="Unassembled WGS sequence"/>
</dbReference>
<accession>A0A1X7FZE6</accession>
<organism evidence="1 2">
    <name type="scientific">Trinickia caryophylli</name>
    <name type="common">Paraburkholderia caryophylli</name>
    <dbReference type="NCBI Taxonomy" id="28094"/>
    <lineage>
        <taxon>Bacteria</taxon>
        <taxon>Pseudomonadati</taxon>
        <taxon>Pseudomonadota</taxon>
        <taxon>Betaproteobacteria</taxon>
        <taxon>Burkholderiales</taxon>
        <taxon>Burkholderiaceae</taxon>
        <taxon>Trinickia</taxon>
    </lineage>
</organism>
<evidence type="ECO:0000313" key="1">
    <source>
        <dbReference type="EMBL" id="SMF60791.1"/>
    </source>
</evidence>
<sequence length="76" mass="7929">MTTSEIPGEPIDLQIADVLRAVDYPANKDEIVRVARDAGASNELLAILDGLPEQDYADAASAGRLISANYGPGVSS</sequence>
<protein>
    <recommendedName>
        <fullName evidence="3">DUF2795 domain-containing protein</fullName>
    </recommendedName>
</protein>
<reference evidence="2" key="1">
    <citation type="submission" date="2017-04" db="EMBL/GenBank/DDBJ databases">
        <authorList>
            <person name="Varghese N."/>
            <person name="Submissions S."/>
        </authorList>
    </citation>
    <scope>NUCLEOTIDE SEQUENCE [LARGE SCALE GENOMIC DNA]</scope>
    <source>
        <strain evidence="2">Ballard 720</strain>
    </source>
</reference>
<dbReference type="OrthoDB" id="9013248at2"/>
<dbReference type="GeneID" id="95548169"/>
<name>A0A1X7FZE6_TRICW</name>
<gene>
    <name evidence="1" type="ORF">SAMN06295900_112169</name>
</gene>
<proteinExistence type="predicted"/>
<dbReference type="RefSeq" id="WP_085229239.1">
    <property type="nucleotide sequence ID" value="NZ_BSQD01000012.1"/>
</dbReference>
<evidence type="ECO:0008006" key="3">
    <source>
        <dbReference type="Google" id="ProtNLM"/>
    </source>
</evidence>
<dbReference type="InterPro" id="IPR021527">
    <property type="entry name" value="DUF2795"/>
</dbReference>